<reference evidence="2 3" key="1">
    <citation type="submission" date="2015-11" db="EMBL/GenBank/DDBJ databases">
        <title>Description and complete genome sequence of a novel strain predominating in hypersaline microbial mats and representing a new family of the Bacteriodetes phylum.</title>
        <authorList>
            <person name="Spring S."/>
            <person name="Bunk B."/>
            <person name="Sproer C."/>
            <person name="Klenk H.-P."/>
        </authorList>
    </citation>
    <scope>NUCLEOTIDE SEQUENCE [LARGE SCALE GENOMIC DNA]</scope>
    <source>
        <strain evidence="2 3">L21-Spi-D4</strain>
    </source>
</reference>
<organism evidence="2 3">
    <name type="scientific">Salinivirga cyanobacteriivorans</name>
    <dbReference type="NCBI Taxonomy" id="1307839"/>
    <lineage>
        <taxon>Bacteria</taxon>
        <taxon>Pseudomonadati</taxon>
        <taxon>Bacteroidota</taxon>
        <taxon>Bacteroidia</taxon>
        <taxon>Bacteroidales</taxon>
        <taxon>Salinivirgaceae</taxon>
        <taxon>Salinivirga</taxon>
    </lineage>
</organism>
<evidence type="ECO:0000313" key="3">
    <source>
        <dbReference type="Proteomes" id="UP000064893"/>
    </source>
</evidence>
<dbReference type="KEGG" id="blq:L21SP5_01014"/>
<dbReference type="EMBL" id="CP013118">
    <property type="protein sequence ID" value="ALO14681.1"/>
    <property type="molecule type" value="Genomic_DNA"/>
</dbReference>
<dbReference type="Proteomes" id="UP000064893">
    <property type="component" value="Chromosome"/>
</dbReference>
<evidence type="ECO:0000313" key="2">
    <source>
        <dbReference type="EMBL" id="ALO14681.1"/>
    </source>
</evidence>
<dbReference type="Gene3D" id="2.160.20.120">
    <property type="match status" value="1"/>
</dbReference>
<protein>
    <recommendedName>
        <fullName evidence="1">Putative auto-transporter adhesin head GIN domain-containing protein</fullName>
    </recommendedName>
</protein>
<evidence type="ECO:0000259" key="1">
    <source>
        <dbReference type="Pfam" id="PF10988"/>
    </source>
</evidence>
<sequence>MSIKVSIFTKFSRVSALLLVFWALLSCDLIYDEGDWTGEQRNFGDYQEVVLNGIANVYYHYSDTPLIKVYYYAKHLSNITTNIENQRITIDNEFGGQWYTDLRLPEIHLYNNAVNYVDIKEAGAFFCIDTIQSNHFNFYMHGDVFEAKLLLNVNKAKIDVYNSTGLMEVTGICNELEIYNKGETQIEAINFQARNAHIIQQSVMDVSSCVSDSLYYRIIRNGNITVKGNPVHEGEILGNGELILVEDE</sequence>
<dbReference type="Pfam" id="PF10988">
    <property type="entry name" value="DUF2807"/>
    <property type="match status" value="1"/>
</dbReference>
<dbReference type="STRING" id="1307839.L21SP5_01014"/>
<accession>A0A0S2HX66</accession>
<proteinExistence type="predicted"/>
<dbReference type="AlphaFoldDB" id="A0A0S2HX66"/>
<keyword evidence="3" id="KW-1185">Reference proteome</keyword>
<feature type="domain" description="Putative auto-transporter adhesin head GIN" evidence="1">
    <location>
        <begin position="45"/>
        <end position="230"/>
    </location>
</feature>
<dbReference type="PROSITE" id="PS51257">
    <property type="entry name" value="PROKAR_LIPOPROTEIN"/>
    <property type="match status" value="1"/>
</dbReference>
<name>A0A0S2HX66_9BACT</name>
<gene>
    <name evidence="2" type="ORF">L21SP5_01014</name>
</gene>
<dbReference type="InterPro" id="IPR021255">
    <property type="entry name" value="DUF2807"/>
</dbReference>
<dbReference type="RefSeq" id="WP_057952202.1">
    <property type="nucleotide sequence ID" value="NZ_CP013118.1"/>
</dbReference>